<dbReference type="Proteomes" id="UP000789508">
    <property type="component" value="Unassembled WGS sequence"/>
</dbReference>
<evidence type="ECO:0000313" key="1">
    <source>
        <dbReference type="EMBL" id="CAG8701654.1"/>
    </source>
</evidence>
<organism evidence="1 2">
    <name type="scientific">Ambispora leptoticha</name>
    <dbReference type="NCBI Taxonomy" id="144679"/>
    <lineage>
        <taxon>Eukaryota</taxon>
        <taxon>Fungi</taxon>
        <taxon>Fungi incertae sedis</taxon>
        <taxon>Mucoromycota</taxon>
        <taxon>Glomeromycotina</taxon>
        <taxon>Glomeromycetes</taxon>
        <taxon>Archaeosporales</taxon>
        <taxon>Ambisporaceae</taxon>
        <taxon>Ambispora</taxon>
    </lineage>
</organism>
<feature type="non-terminal residue" evidence="1">
    <location>
        <position position="240"/>
    </location>
</feature>
<evidence type="ECO:0000313" key="2">
    <source>
        <dbReference type="Proteomes" id="UP000789508"/>
    </source>
</evidence>
<dbReference type="EMBL" id="CAJVPS010019603">
    <property type="protein sequence ID" value="CAG8701654.1"/>
    <property type="molecule type" value="Genomic_DNA"/>
</dbReference>
<gene>
    <name evidence="1" type="ORF">ALEPTO_LOCUS11600</name>
</gene>
<name>A0A9N9HR87_9GLOM</name>
<accession>A0A9N9HR87</accession>
<keyword evidence="2" id="KW-1185">Reference proteome</keyword>
<protein>
    <submittedName>
        <fullName evidence="1">8632_t:CDS:1</fullName>
    </submittedName>
</protein>
<dbReference type="OrthoDB" id="2484105at2759"/>
<sequence length="240" mass="27575">MHNNTLQPITIQALQYFLTIWRQDPAAQNNLEICSSNIFLWNPNDPNDTSDITSLVNTAVDTPTNSDNIETFLDNILTEEPGINLTAINLSPDTDPEVNPIPDNTVPNIEPETETFQRVQNELLQSLTPQSHNHPNPFLGGTWKDQLTKILRQLEDKGRTRPKQIKVIEAYLHLGILIQKQPSERQQIREFLQASQGSRKTQDIWKGATRLQQIFSIRPKELLYQTRYLTITHIVKFTDK</sequence>
<comment type="caution">
    <text evidence="1">The sequence shown here is derived from an EMBL/GenBank/DDBJ whole genome shotgun (WGS) entry which is preliminary data.</text>
</comment>
<proteinExistence type="predicted"/>
<reference evidence="1" key="1">
    <citation type="submission" date="2021-06" db="EMBL/GenBank/DDBJ databases">
        <authorList>
            <person name="Kallberg Y."/>
            <person name="Tangrot J."/>
            <person name="Rosling A."/>
        </authorList>
    </citation>
    <scope>NUCLEOTIDE SEQUENCE</scope>
    <source>
        <strain evidence="1">FL130A</strain>
    </source>
</reference>
<dbReference type="AlphaFoldDB" id="A0A9N9HR87"/>